<evidence type="ECO:0000313" key="4">
    <source>
        <dbReference type="Proteomes" id="UP001305779"/>
    </source>
</evidence>
<comment type="caution">
    <text evidence="3">The sequence shown here is derived from an EMBL/GenBank/DDBJ whole genome shotgun (WGS) entry which is preliminary data.</text>
</comment>
<evidence type="ECO:0000313" key="3">
    <source>
        <dbReference type="EMBL" id="KAK4495262.1"/>
    </source>
</evidence>
<dbReference type="InterPro" id="IPR036188">
    <property type="entry name" value="FAD/NAD-bd_sf"/>
</dbReference>
<protein>
    <recommendedName>
        <fullName evidence="2">FAD/NAD(P)-binding domain-containing protein</fullName>
    </recommendedName>
</protein>
<reference evidence="3 4" key="1">
    <citation type="journal article" date="2023" name="G3 (Bethesda)">
        <title>A chromosome-level genome assembly of Zasmidium syzygii isolated from banana leaves.</title>
        <authorList>
            <person name="van Westerhoven A.C."/>
            <person name="Mehrabi R."/>
            <person name="Talebi R."/>
            <person name="Steentjes M.B.F."/>
            <person name="Corcolon B."/>
            <person name="Chong P.A."/>
            <person name="Kema G.H.J."/>
            <person name="Seidl M.F."/>
        </authorList>
    </citation>
    <scope>NUCLEOTIDE SEQUENCE [LARGE SCALE GENOMIC DNA]</scope>
    <source>
        <strain evidence="3 4">P124</strain>
    </source>
</reference>
<feature type="region of interest" description="Disordered" evidence="1">
    <location>
        <begin position="1"/>
        <end position="20"/>
    </location>
</feature>
<name>A0ABR0E1F8_ZASCE</name>
<dbReference type="Pfam" id="PF07992">
    <property type="entry name" value="Pyr_redox_2"/>
    <property type="match status" value="1"/>
</dbReference>
<gene>
    <name evidence="3" type="ORF">PRZ48_013591</name>
</gene>
<dbReference type="Gene3D" id="3.50.50.100">
    <property type="match status" value="1"/>
</dbReference>
<dbReference type="PANTHER" id="PTHR43735">
    <property type="entry name" value="APOPTOSIS-INDUCING FACTOR 1"/>
    <property type="match status" value="1"/>
</dbReference>
<dbReference type="PANTHER" id="PTHR43735:SF11">
    <property type="entry name" value="HYPOTHETICAL OXIDOREDUCTASE (EUROFUNG)"/>
    <property type="match status" value="1"/>
</dbReference>
<dbReference type="PRINTS" id="PR00411">
    <property type="entry name" value="PNDRDTASEI"/>
</dbReference>
<evidence type="ECO:0000256" key="1">
    <source>
        <dbReference type="SAM" id="MobiDB-lite"/>
    </source>
</evidence>
<organism evidence="3 4">
    <name type="scientific">Zasmidium cellare</name>
    <name type="common">Wine cellar mold</name>
    <name type="synonym">Racodium cellare</name>
    <dbReference type="NCBI Taxonomy" id="395010"/>
    <lineage>
        <taxon>Eukaryota</taxon>
        <taxon>Fungi</taxon>
        <taxon>Dikarya</taxon>
        <taxon>Ascomycota</taxon>
        <taxon>Pezizomycotina</taxon>
        <taxon>Dothideomycetes</taxon>
        <taxon>Dothideomycetidae</taxon>
        <taxon>Mycosphaerellales</taxon>
        <taxon>Mycosphaerellaceae</taxon>
        <taxon>Zasmidium</taxon>
    </lineage>
</organism>
<feature type="domain" description="FAD/NAD(P)-binding" evidence="2">
    <location>
        <begin position="44"/>
        <end position="276"/>
    </location>
</feature>
<sequence length="345" mass="37576">MRIFSATSRKVRKVDNRSSPPPDLAVTFFARSAKPTTPRLLGTDSRRVHVPWIFEARATSVHKSHIEIDKPWEGSHNLPYDYLVIATGTLLAAPSMMPFDSKAPAVKYIQDYQEQVQAAEHVTIVGGGAVGVQMALDIREIYPGKQVTVVHSRGRLMQVYHEGLDRILREAFAKQGIRLITGTRAVVPEGGFPKEASKEEFEVRLNNGDSLHTNFVIPATGQKPNTALLSTLPSTTSSPLINPSNGFLHVRPTLQLSDPAYPHIFAVGDIADSGAHKAARPGAVQSGVVARNVLGLIERRGDGLEGYVPGPAGIHLSLGLRRNIVFRNPNVGEGETEPTVIEREE</sequence>
<dbReference type="EMBL" id="JAXOVC010000012">
    <property type="protein sequence ID" value="KAK4495262.1"/>
    <property type="molecule type" value="Genomic_DNA"/>
</dbReference>
<dbReference type="PRINTS" id="PR00368">
    <property type="entry name" value="FADPNR"/>
</dbReference>
<dbReference type="SUPFAM" id="SSF51905">
    <property type="entry name" value="FAD/NAD(P)-binding domain"/>
    <property type="match status" value="1"/>
</dbReference>
<accession>A0ABR0E1F8</accession>
<dbReference type="Proteomes" id="UP001305779">
    <property type="component" value="Unassembled WGS sequence"/>
</dbReference>
<dbReference type="InterPro" id="IPR023753">
    <property type="entry name" value="FAD/NAD-binding_dom"/>
</dbReference>
<keyword evidence="4" id="KW-1185">Reference proteome</keyword>
<evidence type="ECO:0000259" key="2">
    <source>
        <dbReference type="Pfam" id="PF07992"/>
    </source>
</evidence>
<proteinExistence type="predicted"/>